<feature type="region of interest" description="Disordered" evidence="1">
    <location>
        <begin position="31"/>
        <end position="51"/>
    </location>
</feature>
<organism evidence="2 3">
    <name type="scientific">Pseudidiomarina donghaiensis</name>
    <dbReference type="NCBI Taxonomy" id="519452"/>
    <lineage>
        <taxon>Bacteria</taxon>
        <taxon>Pseudomonadati</taxon>
        <taxon>Pseudomonadota</taxon>
        <taxon>Gammaproteobacteria</taxon>
        <taxon>Alteromonadales</taxon>
        <taxon>Idiomarinaceae</taxon>
        <taxon>Pseudidiomarina</taxon>
    </lineage>
</organism>
<dbReference type="AlphaFoldDB" id="A0A432XB75"/>
<gene>
    <name evidence="2" type="ORF">CWE24_12350</name>
</gene>
<name>A0A432XB75_9GAMM</name>
<dbReference type="EMBL" id="PIPU01000010">
    <property type="protein sequence ID" value="RUO45945.1"/>
    <property type="molecule type" value="Genomic_DNA"/>
</dbReference>
<accession>A0A432XB75</accession>
<evidence type="ECO:0000256" key="1">
    <source>
        <dbReference type="SAM" id="MobiDB-lite"/>
    </source>
</evidence>
<evidence type="ECO:0000313" key="2">
    <source>
        <dbReference type="EMBL" id="RUO45945.1"/>
    </source>
</evidence>
<reference evidence="3" key="1">
    <citation type="journal article" date="2018" name="Front. Microbiol.">
        <title>Genome-Based Analysis Reveals the Taxonomy and Diversity of the Family Idiomarinaceae.</title>
        <authorList>
            <person name="Liu Y."/>
            <person name="Lai Q."/>
            <person name="Shao Z."/>
        </authorList>
    </citation>
    <scope>NUCLEOTIDE SEQUENCE [LARGE SCALE GENOMIC DNA]</scope>
    <source>
        <strain evidence="3">908033</strain>
    </source>
</reference>
<comment type="caution">
    <text evidence="2">The sequence shown here is derived from an EMBL/GenBank/DDBJ whole genome shotgun (WGS) entry which is preliminary data.</text>
</comment>
<dbReference type="Proteomes" id="UP000286985">
    <property type="component" value="Unassembled WGS sequence"/>
</dbReference>
<proteinExistence type="predicted"/>
<evidence type="ECO:0008006" key="4">
    <source>
        <dbReference type="Google" id="ProtNLM"/>
    </source>
</evidence>
<protein>
    <recommendedName>
        <fullName evidence="4">Addiction module toxin, HicA family</fullName>
    </recommendedName>
</protein>
<keyword evidence="3" id="KW-1185">Reference proteome</keyword>
<dbReference type="OrthoDB" id="3621556at2"/>
<sequence length="75" mass="8761">MKNQKYSNNGQINKLVKSLIKQGYLYQRGKKHGKIVSPDGKKRISIPSTPSDWRAPRQFRAEVHRCFKETVKDFV</sequence>
<evidence type="ECO:0000313" key="3">
    <source>
        <dbReference type="Proteomes" id="UP000286985"/>
    </source>
</evidence>